<name>A0A7R9JH01_TIMCA</name>
<organism evidence="1">
    <name type="scientific">Timema californicum</name>
    <name type="common">California timema</name>
    <name type="synonym">Walking stick</name>
    <dbReference type="NCBI Taxonomy" id="61474"/>
    <lineage>
        <taxon>Eukaryota</taxon>
        <taxon>Metazoa</taxon>
        <taxon>Ecdysozoa</taxon>
        <taxon>Arthropoda</taxon>
        <taxon>Hexapoda</taxon>
        <taxon>Insecta</taxon>
        <taxon>Pterygota</taxon>
        <taxon>Neoptera</taxon>
        <taxon>Polyneoptera</taxon>
        <taxon>Phasmatodea</taxon>
        <taxon>Timematodea</taxon>
        <taxon>Timematoidea</taxon>
        <taxon>Timematidae</taxon>
        <taxon>Timema</taxon>
    </lineage>
</organism>
<reference evidence="1" key="1">
    <citation type="submission" date="2020-11" db="EMBL/GenBank/DDBJ databases">
        <authorList>
            <person name="Tran Van P."/>
        </authorList>
    </citation>
    <scope>NUCLEOTIDE SEQUENCE</scope>
</reference>
<dbReference type="AlphaFoldDB" id="A0A7R9JH01"/>
<dbReference type="EMBL" id="OE190195">
    <property type="protein sequence ID" value="CAD7579146.1"/>
    <property type="molecule type" value="Genomic_DNA"/>
</dbReference>
<proteinExistence type="predicted"/>
<gene>
    <name evidence="1" type="ORF">TCMB3V08_LOCUS11681</name>
</gene>
<accession>A0A7R9JH01</accession>
<protein>
    <submittedName>
        <fullName evidence="1">(California timema) hypothetical protein</fullName>
    </submittedName>
</protein>
<sequence length="132" mass="15829">MNVDFSKRWVYIRYYYIKRKEKPGTGSRGDAAKKRFDLLSFLDGLSSSQRSTITNVFGDESSENTNANETVATENDTRIDNEESVITQKETFWRIIRWRTFVMNIIRKMIRLIRRREKCHLTLRNYCIYLNK</sequence>
<evidence type="ECO:0000313" key="1">
    <source>
        <dbReference type="EMBL" id="CAD7579146.1"/>
    </source>
</evidence>